<evidence type="ECO:0000256" key="1">
    <source>
        <dbReference type="SAM" id="MobiDB-lite"/>
    </source>
</evidence>
<gene>
    <name evidence="2" type="ORF">ABID21_005036</name>
</gene>
<feature type="region of interest" description="Disordered" evidence="1">
    <location>
        <begin position="137"/>
        <end position="168"/>
    </location>
</feature>
<organism evidence="2 3">
    <name type="scientific">Pseudorhizobium tarimense</name>
    <dbReference type="NCBI Taxonomy" id="1079109"/>
    <lineage>
        <taxon>Bacteria</taxon>
        <taxon>Pseudomonadati</taxon>
        <taxon>Pseudomonadota</taxon>
        <taxon>Alphaproteobacteria</taxon>
        <taxon>Hyphomicrobiales</taxon>
        <taxon>Rhizobiaceae</taxon>
        <taxon>Rhizobium/Agrobacterium group</taxon>
        <taxon>Pseudorhizobium</taxon>
    </lineage>
</organism>
<dbReference type="RefSeq" id="WP_247246515.1">
    <property type="nucleotide sequence ID" value="NZ_JALJRA010000045.1"/>
</dbReference>
<name>A0ABV2HED9_9HYPH</name>
<sequence length="168" mass="18064">MLSVSSINSPSLAILQQSSIRLGSVAEQDDQNDILQVANGVSSEPSSGTKSASAVAGKFAVDSALPTEGRIVVGGLGAADSWEELEELVKNNKTLTNREKKEWLVKLSEMQELAESVSAYINSSEFAEIKARAQQFSSSSDTRGSSEAHKAINSLSEKLGRERPFREF</sequence>
<dbReference type="EMBL" id="JBEPLJ010000043">
    <property type="protein sequence ID" value="MET3588896.1"/>
    <property type="molecule type" value="Genomic_DNA"/>
</dbReference>
<comment type="caution">
    <text evidence="2">The sequence shown here is derived from an EMBL/GenBank/DDBJ whole genome shotgun (WGS) entry which is preliminary data.</text>
</comment>
<protein>
    <submittedName>
        <fullName evidence="2">Uncharacterized protein</fullName>
    </submittedName>
</protein>
<proteinExistence type="predicted"/>
<evidence type="ECO:0000313" key="2">
    <source>
        <dbReference type="EMBL" id="MET3588896.1"/>
    </source>
</evidence>
<feature type="compositionally biased region" description="Basic and acidic residues" evidence="1">
    <location>
        <begin position="158"/>
        <end position="168"/>
    </location>
</feature>
<reference evidence="2 3" key="1">
    <citation type="submission" date="2024-06" db="EMBL/GenBank/DDBJ databases">
        <title>Genomic Encyclopedia of Type Strains, Phase IV (KMG-IV): sequencing the most valuable type-strain genomes for metagenomic binning, comparative biology and taxonomic classification.</title>
        <authorList>
            <person name="Goeker M."/>
        </authorList>
    </citation>
    <scope>NUCLEOTIDE SEQUENCE [LARGE SCALE GENOMIC DNA]</scope>
    <source>
        <strain evidence="2 3">DSM 105042</strain>
    </source>
</reference>
<keyword evidence="3" id="KW-1185">Reference proteome</keyword>
<accession>A0ABV2HED9</accession>
<dbReference type="Proteomes" id="UP001549031">
    <property type="component" value="Unassembled WGS sequence"/>
</dbReference>
<evidence type="ECO:0000313" key="3">
    <source>
        <dbReference type="Proteomes" id="UP001549031"/>
    </source>
</evidence>